<sequence>MNNIKVLSHYFKILADNDFKRRISLLWLDISPLASQDVTKVNINMIYFFGPKSVYAKFPLDGNSDKFKNIMKHIESNGLISLSIKSLINASDEKEFYDIVNPYLFNGVNFETLHFDISCLDKIQNIKGFSFQTPNFRNISIENENDTCYKICINSEVSKVISETKSNFEILKLLVKILSENIKDKRWGSINLVVNNNSNFFFSELVSYVSDNESIIKEIVYKIQTSEDEFQCQHEIKEFRGSSSEWKSERSNLGCYYLWIVNKGYLENQEDQITDIYFFVNLLS</sequence>
<protein>
    <submittedName>
        <fullName evidence="2">Uncharacterized protein</fullName>
    </submittedName>
</protein>
<accession>A0A0N4ZBV6</accession>
<organism evidence="1 2">
    <name type="scientific">Parastrongyloides trichosuri</name>
    <name type="common">Possum-specific nematode worm</name>
    <dbReference type="NCBI Taxonomy" id="131310"/>
    <lineage>
        <taxon>Eukaryota</taxon>
        <taxon>Metazoa</taxon>
        <taxon>Ecdysozoa</taxon>
        <taxon>Nematoda</taxon>
        <taxon>Chromadorea</taxon>
        <taxon>Rhabditida</taxon>
        <taxon>Tylenchina</taxon>
        <taxon>Panagrolaimomorpha</taxon>
        <taxon>Strongyloidoidea</taxon>
        <taxon>Strongyloididae</taxon>
        <taxon>Parastrongyloides</taxon>
    </lineage>
</organism>
<reference evidence="2" key="1">
    <citation type="submission" date="2017-02" db="UniProtKB">
        <authorList>
            <consortium name="WormBaseParasite"/>
        </authorList>
    </citation>
    <scope>IDENTIFICATION</scope>
</reference>
<dbReference type="Proteomes" id="UP000038045">
    <property type="component" value="Unplaced"/>
</dbReference>
<proteinExistence type="predicted"/>
<evidence type="ECO:0000313" key="2">
    <source>
        <dbReference type="WBParaSite" id="PTRK_0000501250.1"/>
    </source>
</evidence>
<evidence type="ECO:0000313" key="1">
    <source>
        <dbReference type="Proteomes" id="UP000038045"/>
    </source>
</evidence>
<name>A0A0N4ZBV6_PARTI</name>
<dbReference type="WBParaSite" id="PTRK_0000501250.1">
    <property type="protein sequence ID" value="PTRK_0000501250.1"/>
    <property type="gene ID" value="PTRK_0000501250"/>
</dbReference>
<dbReference type="AlphaFoldDB" id="A0A0N4ZBV6"/>
<keyword evidence="1" id="KW-1185">Reference proteome</keyword>